<protein>
    <submittedName>
        <fullName evidence="1">Uncharacterized protein</fullName>
    </submittedName>
</protein>
<evidence type="ECO:0000313" key="2">
    <source>
        <dbReference type="Proteomes" id="UP000027616"/>
    </source>
</evidence>
<sequence>MATQIIERICNACSCNEAEAQEYLESEINNLRELRDLDDLRNSDIESACSGLGLDFDYMAYFIEALAS</sequence>
<dbReference type="eggNOG" id="ENOG5030ZNG">
    <property type="taxonomic scope" value="Bacteria"/>
</dbReference>
<dbReference type="HOGENOM" id="CLU_191952_0_0_10"/>
<organism evidence="1 2">
    <name type="scientific">Mucinivorans hirudinis</name>
    <dbReference type="NCBI Taxonomy" id="1433126"/>
    <lineage>
        <taxon>Bacteria</taxon>
        <taxon>Pseudomonadati</taxon>
        <taxon>Bacteroidota</taxon>
        <taxon>Bacteroidia</taxon>
        <taxon>Bacteroidales</taxon>
        <taxon>Rikenellaceae</taxon>
        <taxon>Mucinivorans</taxon>
    </lineage>
</organism>
<keyword evidence="2" id="KW-1185">Reference proteome</keyword>
<name>A0A060R8N8_9BACT</name>
<dbReference type="EMBL" id="HG934468">
    <property type="protein sequence ID" value="CDN31880.1"/>
    <property type="molecule type" value="Genomic_DNA"/>
</dbReference>
<proteinExistence type="predicted"/>
<dbReference type="KEGG" id="rbc:BN938_1800"/>
<dbReference type="STRING" id="1433126.BN938_1800"/>
<reference evidence="1 2" key="1">
    <citation type="journal article" date="2015" name="Genome Announc.">
        <title>Complete Genome Sequence of the Novel Leech Symbiont Mucinivorans hirudinis M3T.</title>
        <authorList>
            <person name="Nelson M.C."/>
            <person name="Bomar L."/>
            <person name="Graf J."/>
        </authorList>
    </citation>
    <scope>NUCLEOTIDE SEQUENCE [LARGE SCALE GENOMIC DNA]</scope>
    <source>
        <strain evidence="2">M3</strain>
    </source>
</reference>
<accession>A0A060R8N8</accession>
<gene>
    <name evidence="1" type="ORF">BN938_1800</name>
</gene>
<dbReference type="AlphaFoldDB" id="A0A060R8N8"/>
<evidence type="ECO:0000313" key="1">
    <source>
        <dbReference type="EMBL" id="CDN31880.1"/>
    </source>
</evidence>
<dbReference type="Proteomes" id="UP000027616">
    <property type="component" value="Chromosome I"/>
</dbReference>